<dbReference type="InterPro" id="IPR013096">
    <property type="entry name" value="Cupin_2"/>
</dbReference>
<dbReference type="CDD" id="cd06985">
    <property type="entry name" value="cupin_BF4112"/>
    <property type="match status" value="1"/>
</dbReference>
<evidence type="ECO:0000256" key="1">
    <source>
        <dbReference type="ARBA" id="ARBA00022723"/>
    </source>
</evidence>
<keyword evidence="1" id="KW-0479">Metal-binding</keyword>
<protein>
    <recommendedName>
        <fullName evidence="2">Cupin type-2 domain-containing protein</fullName>
    </recommendedName>
</protein>
<dbReference type="PANTHER" id="PTHR35848:SF6">
    <property type="entry name" value="CUPIN TYPE-2 DOMAIN-CONTAINING PROTEIN"/>
    <property type="match status" value="1"/>
</dbReference>
<proteinExistence type="predicted"/>
<dbReference type="EMBL" id="AP018694">
    <property type="protein sequence ID" value="BBE16770.1"/>
    <property type="molecule type" value="Genomic_DNA"/>
</dbReference>
<reference evidence="3" key="1">
    <citation type="journal article" date="2020" name="Int. J. Syst. Evol. Microbiol.">
        <title>Aquipluma nitroreducens gen. nov. sp. nov., a novel facultatively anaerobic bacterium isolated from a freshwater lake.</title>
        <authorList>
            <person name="Watanabe M."/>
            <person name="Kojima H."/>
            <person name="Fukui M."/>
        </authorList>
    </citation>
    <scope>NUCLEOTIDE SEQUENCE</scope>
    <source>
        <strain evidence="3">MeG22</strain>
    </source>
</reference>
<dbReference type="KEGG" id="anf:AQPE_0914"/>
<dbReference type="PANTHER" id="PTHR35848">
    <property type="entry name" value="OXALATE-BINDING PROTEIN"/>
    <property type="match status" value="1"/>
</dbReference>
<dbReference type="InterPro" id="IPR011051">
    <property type="entry name" value="RmlC_Cupin_sf"/>
</dbReference>
<feature type="domain" description="Cupin type-2" evidence="2">
    <location>
        <begin position="71"/>
        <end position="137"/>
    </location>
</feature>
<dbReference type="Gene3D" id="2.60.120.10">
    <property type="entry name" value="Jelly Rolls"/>
    <property type="match status" value="1"/>
</dbReference>
<evidence type="ECO:0000259" key="2">
    <source>
        <dbReference type="Pfam" id="PF07883"/>
    </source>
</evidence>
<organism evidence="3 4">
    <name type="scientific">Aquipluma nitroreducens</name>
    <dbReference type="NCBI Taxonomy" id="2010828"/>
    <lineage>
        <taxon>Bacteria</taxon>
        <taxon>Pseudomonadati</taxon>
        <taxon>Bacteroidota</taxon>
        <taxon>Bacteroidia</taxon>
        <taxon>Marinilabiliales</taxon>
        <taxon>Prolixibacteraceae</taxon>
        <taxon>Aquipluma</taxon>
    </lineage>
</organism>
<evidence type="ECO:0000313" key="4">
    <source>
        <dbReference type="Proteomes" id="UP001193389"/>
    </source>
</evidence>
<accession>A0A5K7S5L0</accession>
<dbReference type="SUPFAM" id="SSF51182">
    <property type="entry name" value="RmlC-like cupins"/>
    <property type="match status" value="1"/>
</dbReference>
<dbReference type="InterPro" id="IPR051610">
    <property type="entry name" value="GPI/OXD"/>
</dbReference>
<dbReference type="GO" id="GO:0046872">
    <property type="term" value="F:metal ion binding"/>
    <property type="evidence" value="ECO:0007669"/>
    <property type="project" value="UniProtKB-KW"/>
</dbReference>
<sequence length="162" mass="18762">MSFVEQQIFITMKQIEKLSENENYTAVNLGSLDGLMDYSLIHPVRKTLIEGKVFLKDATDATGTEISFNMLPPRTEQPYFHIHRKNEETYIILKGFGFYQVDEDCFEIKEGSVIRVAPKGKRGIRNESDETMIYMVIQSKENSLEEYSTADGKRLPVEPKWR</sequence>
<dbReference type="Pfam" id="PF07883">
    <property type="entry name" value="Cupin_2"/>
    <property type="match status" value="1"/>
</dbReference>
<dbReference type="InterPro" id="IPR014710">
    <property type="entry name" value="RmlC-like_jellyroll"/>
</dbReference>
<dbReference type="AlphaFoldDB" id="A0A5K7S5L0"/>
<gene>
    <name evidence="3" type="ORF">AQPE_0914</name>
</gene>
<evidence type="ECO:0000313" key="3">
    <source>
        <dbReference type="EMBL" id="BBE16770.1"/>
    </source>
</evidence>
<dbReference type="Proteomes" id="UP001193389">
    <property type="component" value="Chromosome"/>
</dbReference>
<name>A0A5K7S5L0_9BACT</name>
<keyword evidence="4" id="KW-1185">Reference proteome</keyword>